<gene>
    <name evidence="1" type="ORF">NEF87_004785</name>
</gene>
<name>A0ABY6HYK8_9ARCH</name>
<dbReference type="EMBL" id="CP104013">
    <property type="protein sequence ID" value="UYP48500.1"/>
    <property type="molecule type" value="Genomic_DNA"/>
</dbReference>
<organism evidence="1 2">
    <name type="scientific">Candidatus Lokiarchaeum ossiferum</name>
    <dbReference type="NCBI Taxonomy" id="2951803"/>
    <lineage>
        <taxon>Archaea</taxon>
        <taxon>Promethearchaeati</taxon>
        <taxon>Promethearchaeota</taxon>
        <taxon>Promethearchaeia</taxon>
        <taxon>Promethearchaeales</taxon>
        <taxon>Promethearchaeaceae</taxon>
        <taxon>Candidatus Lokiarchaeum</taxon>
    </lineage>
</organism>
<sequence length="180" mass="21530">MENQSDSELKIHRSIIITEGVIGFLKYLNLIREQRPFNLTTISESLNLPHEEVSEYFSIILHAFRLFHNIQHDKIIQEDDIFAHSQKKTEHISLTYIEMERYSTFAYLSSKKPFSSLSEQIMSLFHNHKDLFHEIREENNIFFKVSPVGKYFATEFRKLKMLNLPVDRIEYKNYELIIKN</sequence>
<keyword evidence="2" id="KW-1185">Reference proteome</keyword>
<reference evidence="1" key="1">
    <citation type="submission" date="2022-09" db="EMBL/GenBank/DDBJ databases">
        <title>Actin cytoskeleton and complex cell architecture in an #Asgard archaeon.</title>
        <authorList>
            <person name="Ponce Toledo R.I."/>
            <person name="Schleper C."/>
            <person name="Rodrigues Oliveira T."/>
            <person name="Wollweber F."/>
            <person name="Xu J."/>
            <person name="Rittmann S."/>
            <person name="Klingl A."/>
            <person name="Pilhofer M."/>
        </authorList>
    </citation>
    <scope>NUCLEOTIDE SEQUENCE</scope>
    <source>
        <strain evidence="1">B-35</strain>
    </source>
</reference>
<accession>A0ABY6HYK8</accession>
<evidence type="ECO:0000313" key="2">
    <source>
        <dbReference type="Proteomes" id="UP001208689"/>
    </source>
</evidence>
<protein>
    <submittedName>
        <fullName evidence="1">Uncharacterized protein</fullName>
    </submittedName>
</protein>
<evidence type="ECO:0000313" key="1">
    <source>
        <dbReference type="EMBL" id="UYP48500.1"/>
    </source>
</evidence>
<dbReference type="Proteomes" id="UP001208689">
    <property type="component" value="Chromosome"/>
</dbReference>
<proteinExistence type="predicted"/>